<organism evidence="9 10">
    <name type="scientific">Caulochytrium protostelioides</name>
    <dbReference type="NCBI Taxonomy" id="1555241"/>
    <lineage>
        <taxon>Eukaryota</taxon>
        <taxon>Fungi</taxon>
        <taxon>Fungi incertae sedis</taxon>
        <taxon>Chytridiomycota</taxon>
        <taxon>Chytridiomycota incertae sedis</taxon>
        <taxon>Chytridiomycetes</taxon>
        <taxon>Caulochytriales</taxon>
        <taxon>Caulochytriaceae</taxon>
        <taxon>Caulochytrium</taxon>
    </lineage>
</organism>
<dbReference type="GO" id="GO:0004674">
    <property type="term" value="F:protein serine/threonine kinase activity"/>
    <property type="evidence" value="ECO:0007669"/>
    <property type="project" value="UniProtKB-KW"/>
</dbReference>
<evidence type="ECO:0000313" key="9">
    <source>
        <dbReference type="EMBL" id="RKP03509.1"/>
    </source>
</evidence>
<keyword evidence="4" id="KW-0547">Nucleotide-binding</keyword>
<keyword evidence="3" id="KW-0808">Transferase</keyword>
<dbReference type="AlphaFoldDB" id="A0A4V1IVB8"/>
<feature type="non-terminal residue" evidence="9">
    <location>
        <position position="1"/>
    </location>
</feature>
<keyword evidence="5" id="KW-0418">Kinase</keyword>
<dbReference type="PROSITE" id="PS00108">
    <property type="entry name" value="PROTEIN_KINASE_ST"/>
    <property type="match status" value="1"/>
</dbReference>
<feature type="non-terminal residue" evidence="9">
    <location>
        <position position="131"/>
    </location>
</feature>
<name>A0A4V1IVB8_9FUNG</name>
<dbReference type="InterPro" id="IPR011009">
    <property type="entry name" value="Kinase-like_dom_sf"/>
</dbReference>
<comment type="subcellular location">
    <subcellularLocation>
        <location evidence="1">Nucleus</location>
    </subcellularLocation>
</comment>
<gene>
    <name evidence="9" type="ORF">CXG81DRAFT_4128</name>
</gene>
<dbReference type="OrthoDB" id="1732493at2759"/>
<dbReference type="GO" id="GO:0005524">
    <property type="term" value="F:ATP binding"/>
    <property type="evidence" value="ECO:0007669"/>
    <property type="project" value="UniProtKB-KW"/>
</dbReference>
<dbReference type="STRING" id="1555241.A0A4V1IVB8"/>
<evidence type="ECO:0000256" key="5">
    <source>
        <dbReference type="ARBA" id="ARBA00022777"/>
    </source>
</evidence>
<keyword evidence="7" id="KW-0539">Nucleus</keyword>
<evidence type="ECO:0000313" key="10">
    <source>
        <dbReference type="Proteomes" id="UP000274922"/>
    </source>
</evidence>
<proteinExistence type="predicted"/>
<keyword evidence="6" id="KW-0067">ATP-binding</keyword>
<dbReference type="Proteomes" id="UP000274922">
    <property type="component" value="Unassembled WGS sequence"/>
</dbReference>
<keyword evidence="2" id="KW-0723">Serine/threonine-protein kinase</keyword>
<dbReference type="SMART" id="SM00220">
    <property type="entry name" value="S_TKc"/>
    <property type="match status" value="1"/>
</dbReference>
<dbReference type="GO" id="GO:0005634">
    <property type="term" value="C:nucleus"/>
    <property type="evidence" value="ECO:0007669"/>
    <property type="project" value="UniProtKB-SubCell"/>
</dbReference>
<evidence type="ECO:0000256" key="1">
    <source>
        <dbReference type="ARBA" id="ARBA00004123"/>
    </source>
</evidence>
<accession>A0A4V1IVB8</accession>
<protein>
    <recommendedName>
        <fullName evidence="8">Protein kinase domain-containing protein</fullName>
    </recommendedName>
</protein>
<feature type="domain" description="Protein kinase" evidence="8">
    <location>
        <begin position="1"/>
        <end position="131"/>
    </location>
</feature>
<keyword evidence="10" id="KW-1185">Reference proteome</keyword>
<sequence length="131" mass="14547">VMMARGLAYIHAQGFLHRDIKPANVLLTRDGVCQINDFGLARDLNEVADGGRPMSHQVASRWYRAPELLFGAVHYDDGVDVWALGCILAELHTRQPLFRAYSDIEQVLAVLTMLGPPDTPGAWDEYATLPD</sequence>
<evidence type="ECO:0000256" key="2">
    <source>
        <dbReference type="ARBA" id="ARBA00022527"/>
    </source>
</evidence>
<dbReference type="InterPro" id="IPR008271">
    <property type="entry name" value="Ser/Thr_kinase_AS"/>
</dbReference>
<reference evidence="10" key="1">
    <citation type="journal article" date="2018" name="Nat. Microbiol.">
        <title>Leveraging single-cell genomics to expand the fungal tree of life.</title>
        <authorList>
            <person name="Ahrendt S.R."/>
            <person name="Quandt C.A."/>
            <person name="Ciobanu D."/>
            <person name="Clum A."/>
            <person name="Salamov A."/>
            <person name="Andreopoulos B."/>
            <person name="Cheng J.F."/>
            <person name="Woyke T."/>
            <person name="Pelin A."/>
            <person name="Henrissat B."/>
            <person name="Reynolds N.K."/>
            <person name="Benny G.L."/>
            <person name="Smith M.E."/>
            <person name="James T.Y."/>
            <person name="Grigoriev I.V."/>
        </authorList>
    </citation>
    <scope>NUCLEOTIDE SEQUENCE [LARGE SCALE GENOMIC DNA]</scope>
    <source>
        <strain evidence="10">ATCC 52028</strain>
    </source>
</reference>
<dbReference type="PROSITE" id="PS50011">
    <property type="entry name" value="PROTEIN_KINASE_DOM"/>
    <property type="match status" value="1"/>
</dbReference>
<dbReference type="Gene3D" id="1.10.510.10">
    <property type="entry name" value="Transferase(Phosphotransferase) domain 1"/>
    <property type="match status" value="1"/>
</dbReference>
<evidence type="ECO:0000256" key="3">
    <source>
        <dbReference type="ARBA" id="ARBA00022679"/>
    </source>
</evidence>
<dbReference type="PANTHER" id="PTHR24055">
    <property type="entry name" value="MITOGEN-ACTIVATED PROTEIN KINASE"/>
    <property type="match status" value="1"/>
</dbReference>
<evidence type="ECO:0000256" key="7">
    <source>
        <dbReference type="ARBA" id="ARBA00023242"/>
    </source>
</evidence>
<evidence type="ECO:0000256" key="6">
    <source>
        <dbReference type="ARBA" id="ARBA00022840"/>
    </source>
</evidence>
<dbReference type="InterPro" id="IPR000719">
    <property type="entry name" value="Prot_kinase_dom"/>
</dbReference>
<dbReference type="Pfam" id="PF00069">
    <property type="entry name" value="Pkinase"/>
    <property type="match status" value="1"/>
</dbReference>
<dbReference type="EMBL" id="ML014122">
    <property type="protein sequence ID" value="RKP03509.1"/>
    <property type="molecule type" value="Genomic_DNA"/>
</dbReference>
<evidence type="ECO:0000256" key="4">
    <source>
        <dbReference type="ARBA" id="ARBA00022741"/>
    </source>
</evidence>
<evidence type="ECO:0000259" key="8">
    <source>
        <dbReference type="PROSITE" id="PS50011"/>
    </source>
</evidence>
<dbReference type="FunFam" id="1.10.510.10:FF:000624">
    <property type="entry name" value="Mitogen-activated protein kinase"/>
    <property type="match status" value="1"/>
</dbReference>
<dbReference type="InterPro" id="IPR050117">
    <property type="entry name" value="MAPK"/>
</dbReference>
<dbReference type="SUPFAM" id="SSF56112">
    <property type="entry name" value="Protein kinase-like (PK-like)"/>
    <property type="match status" value="1"/>
</dbReference>